<dbReference type="AlphaFoldDB" id="A0AAD9RCM8"/>
<feature type="region of interest" description="Disordered" evidence="1">
    <location>
        <begin position="1"/>
        <end position="30"/>
    </location>
</feature>
<dbReference type="Proteomes" id="UP001258017">
    <property type="component" value="Unassembled WGS sequence"/>
</dbReference>
<evidence type="ECO:0000313" key="2">
    <source>
        <dbReference type="EMBL" id="KAK2577237.1"/>
    </source>
</evidence>
<evidence type="ECO:0000313" key="3">
    <source>
        <dbReference type="Proteomes" id="UP001258017"/>
    </source>
</evidence>
<organism evidence="2 3">
    <name type="scientific">Odynerus spinipes</name>
    <dbReference type="NCBI Taxonomy" id="1348599"/>
    <lineage>
        <taxon>Eukaryota</taxon>
        <taxon>Metazoa</taxon>
        <taxon>Ecdysozoa</taxon>
        <taxon>Arthropoda</taxon>
        <taxon>Hexapoda</taxon>
        <taxon>Insecta</taxon>
        <taxon>Pterygota</taxon>
        <taxon>Neoptera</taxon>
        <taxon>Endopterygota</taxon>
        <taxon>Hymenoptera</taxon>
        <taxon>Apocrita</taxon>
        <taxon>Aculeata</taxon>
        <taxon>Vespoidea</taxon>
        <taxon>Vespidae</taxon>
        <taxon>Eumeninae</taxon>
        <taxon>Odynerus</taxon>
    </lineage>
</organism>
<feature type="compositionally biased region" description="Basic and acidic residues" evidence="1">
    <location>
        <begin position="1"/>
        <end position="15"/>
    </location>
</feature>
<name>A0AAD9RCM8_9HYME</name>
<evidence type="ECO:0000256" key="1">
    <source>
        <dbReference type="SAM" id="MobiDB-lite"/>
    </source>
</evidence>
<protein>
    <submittedName>
        <fullName evidence="2">Uncharacterized protein</fullName>
    </submittedName>
</protein>
<accession>A0AAD9RCM8</accession>
<sequence>MASQATKKELLEESLHHHHPEGSEEEVDKEWEEFTRLMAKLKENRRTRPHRPSQAFYPCPPPNPEEEQQEFDPFDYINTIVRLRFYFFTRESQHERSLKEQGICCLRTRKNGSESLPFPFIEKPRKTRSLRKREIRKENRFFLL</sequence>
<gene>
    <name evidence="2" type="ORF">KPH14_003383</name>
</gene>
<reference evidence="2" key="2">
    <citation type="journal article" date="2023" name="Commun. Biol.">
        <title>Intrasexual cuticular hydrocarbon dimorphism in a wasp sheds light on hydrocarbon biosynthesis genes in Hymenoptera.</title>
        <authorList>
            <person name="Moris V.C."/>
            <person name="Podsiadlowski L."/>
            <person name="Martin S."/>
            <person name="Oeyen J.P."/>
            <person name="Donath A."/>
            <person name="Petersen M."/>
            <person name="Wilbrandt J."/>
            <person name="Misof B."/>
            <person name="Liedtke D."/>
            <person name="Thamm M."/>
            <person name="Scheiner R."/>
            <person name="Schmitt T."/>
            <person name="Niehuis O."/>
        </authorList>
    </citation>
    <scope>NUCLEOTIDE SEQUENCE</scope>
    <source>
        <strain evidence="2">GBR_01_08_01A</strain>
    </source>
</reference>
<comment type="caution">
    <text evidence="2">The sequence shown here is derived from an EMBL/GenBank/DDBJ whole genome shotgun (WGS) entry which is preliminary data.</text>
</comment>
<dbReference type="EMBL" id="JAIFRP010004357">
    <property type="protein sequence ID" value="KAK2577237.1"/>
    <property type="molecule type" value="Genomic_DNA"/>
</dbReference>
<feature type="region of interest" description="Disordered" evidence="1">
    <location>
        <begin position="42"/>
        <end position="69"/>
    </location>
</feature>
<keyword evidence="3" id="KW-1185">Reference proteome</keyword>
<proteinExistence type="predicted"/>
<reference evidence="2" key="1">
    <citation type="submission" date="2021-08" db="EMBL/GenBank/DDBJ databases">
        <authorList>
            <person name="Misof B."/>
            <person name="Oliver O."/>
            <person name="Podsiadlowski L."/>
            <person name="Donath A."/>
            <person name="Peters R."/>
            <person name="Mayer C."/>
            <person name="Rust J."/>
            <person name="Gunkel S."/>
            <person name="Lesny P."/>
            <person name="Martin S."/>
            <person name="Oeyen J.P."/>
            <person name="Petersen M."/>
            <person name="Panagiotis P."/>
            <person name="Wilbrandt J."/>
            <person name="Tanja T."/>
        </authorList>
    </citation>
    <scope>NUCLEOTIDE SEQUENCE</scope>
    <source>
        <strain evidence="2">GBR_01_08_01A</strain>
        <tissue evidence="2">Thorax + abdomen</tissue>
    </source>
</reference>